<comment type="caution">
    <text evidence="2">The sequence shown here is derived from an EMBL/GenBank/DDBJ whole genome shotgun (WGS) entry which is preliminary data.</text>
</comment>
<dbReference type="GO" id="GO:0032259">
    <property type="term" value="P:methylation"/>
    <property type="evidence" value="ECO:0007669"/>
    <property type="project" value="UniProtKB-KW"/>
</dbReference>
<sequence length="252" mass="26904">MSTLSRSLARMTNSLIDVLDAADMTPEAVRLRAHSYDLLRATSVVDVGCGTGRAVAELAERGVRATGVDLDEQMIAVARTRHPDADFRVASAEALPLPDASVDGYRADKVFHALHDPAEALTEARRVLTPGGRVVLLGQDWDTLVIDSDAPSLTRTIVHARADMIASPRAARRSRNLLLDAGFQDVATEVRTGVITDASMFPLLSGLAEASRATGAITGAQADAWLADQRHRAATDRLFLAVPIFITTATTP</sequence>
<keyword evidence="3" id="KW-1185">Reference proteome</keyword>
<dbReference type="SUPFAM" id="SSF53335">
    <property type="entry name" value="S-adenosyl-L-methionine-dependent methyltransferases"/>
    <property type="match status" value="1"/>
</dbReference>
<protein>
    <submittedName>
        <fullName evidence="2">Methyltransferase domain-containing protein</fullName>
    </submittedName>
</protein>
<evidence type="ECO:0000313" key="3">
    <source>
        <dbReference type="Proteomes" id="UP000261811"/>
    </source>
</evidence>
<dbReference type="CDD" id="cd02440">
    <property type="entry name" value="AdoMet_MTases"/>
    <property type="match status" value="1"/>
</dbReference>
<dbReference type="InterPro" id="IPR029063">
    <property type="entry name" value="SAM-dependent_MTases_sf"/>
</dbReference>
<keyword evidence="2" id="KW-0808">Transferase</keyword>
<keyword evidence="2" id="KW-0489">Methyltransferase</keyword>
<dbReference type="Gene3D" id="3.40.50.150">
    <property type="entry name" value="Vaccinia Virus protein VP39"/>
    <property type="match status" value="1"/>
</dbReference>
<dbReference type="InterPro" id="IPR050508">
    <property type="entry name" value="Methyltransf_Superfamily"/>
</dbReference>
<name>A0A372JU08_9ACTN</name>
<feature type="domain" description="Methyltransferase type 11" evidence="1">
    <location>
        <begin position="45"/>
        <end position="136"/>
    </location>
</feature>
<accession>A0A372JU08</accession>
<dbReference type="Pfam" id="PF08241">
    <property type="entry name" value="Methyltransf_11"/>
    <property type="match status" value="1"/>
</dbReference>
<dbReference type="PANTHER" id="PTHR42912">
    <property type="entry name" value="METHYLTRANSFERASE"/>
    <property type="match status" value="1"/>
</dbReference>
<proteinExistence type="predicted"/>
<dbReference type="EMBL" id="QURH01000018">
    <property type="protein sequence ID" value="RFU43429.1"/>
    <property type="molecule type" value="Genomic_DNA"/>
</dbReference>
<dbReference type="Proteomes" id="UP000261811">
    <property type="component" value="Unassembled WGS sequence"/>
</dbReference>
<evidence type="ECO:0000313" key="2">
    <source>
        <dbReference type="EMBL" id="RFU43429.1"/>
    </source>
</evidence>
<gene>
    <name evidence="2" type="ORF">DZF91_01200</name>
</gene>
<dbReference type="InterPro" id="IPR013216">
    <property type="entry name" value="Methyltransf_11"/>
</dbReference>
<dbReference type="GO" id="GO:0008757">
    <property type="term" value="F:S-adenosylmethionine-dependent methyltransferase activity"/>
    <property type="evidence" value="ECO:0007669"/>
    <property type="project" value="InterPro"/>
</dbReference>
<reference evidence="2 3" key="1">
    <citation type="submission" date="2018-08" db="EMBL/GenBank/DDBJ databases">
        <title>Actinomadura jelena sp. nov., a novel Actinomycete isolated from soil in Chad.</title>
        <authorList>
            <person name="Shi L."/>
        </authorList>
    </citation>
    <scope>NUCLEOTIDE SEQUENCE [LARGE SCALE GENOMIC DNA]</scope>
    <source>
        <strain evidence="2 3">NEAU-G17</strain>
    </source>
</reference>
<dbReference type="AlphaFoldDB" id="A0A372JU08"/>
<organism evidence="2 3">
    <name type="scientific">Actinomadura logoneensis</name>
    <dbReference type="NCBI Taxonomy" id="2293572"/>
    <lineage>
        <taxon>Bacteria</taxon>
        <taxon>Bacillati</taxon>
        <taxon>Actinomycetota</taxon>
        <taxon>Actinomycetes</taxon>
        <taxon>Streptosporangiales</taxon>
        <taxon>Thermomonosporaceae</taxon>
        <taxon>Actinomadura</taxon>
    </lineage>
</organism>
<evidence type="ECO:0000259" key="1">
    <source>
        <dbReference type="Pfam" id="PF08241"/>
    </source>
</evidence>
<dbReference type="OrthoDB" id="3636702at2"/>
<dbReference type="PANTHER" id="PTHR42912:SF93">
    <property type="entry name" value="N6-ADENOSINE-METHYLTRANSFERASE TMT1A"/>
    <property type="match status" value="1"/>
</dbReference>